<dbReference type="PANTHER" id="PTHR43107:SF15">
    <property type="entry name" value="FATTY ACID TRANSPORT PROTEIN 3, ISOFORM A"/>
    <property type="match status" value="1"/>
</dbReference>
<accession>A0ABT9Q7X0</accession>
<comment type="similarity">
    <text evidence="1">Belongs to the ATP-dependent AMP-binding enzyme family.</text>
</comment>
<dbReference type="Pfam" id="PF00501">
    <property type="entry name" value="AMP-binding"/>
    <property type="match status" value="1"/>
</dbReference>
<dbReference type="InterPro" id="IPR042099">
    <property type="entry name" value="ANL_N_sf"/>
</dbReference>
<dbReference type="InterPro" id="IPR000873">
    <property type="entry name" value="AMP-dep_synth/lig_dom"/>
</dbReference>
<dbReference type="RefSeq" id="WP_307556116.1">
    <property type="nucleotide sequence ID" value="NZ_JAUSQU010000001.1"/>
</dbReference>
<proteinExistence type="inferred from homology"/>
<evidence type="ECO:0000256" key="4">
    <source>
        <dbReference type="ARBA" id="ARBA00022840"/>
    </source>
</evidence>
<evidence type="ECO:0000256" key="3">
    <source>
        <dbReference type="ARBA" id="ARBA00022741"/>
    </source>
</evidence>
<evidence type="ECO:0000259" key="5">
    <source>
        <dbReference type="Pfam" id="PF00501"/>
    </source>
</evidence>
<dbReference type="PANTHER" id="PTHR43107">
    <property type="entry name" value="LONG-CHAIN FATTY ACID TRANSPORT PROTEIN"/>
    <property type="match status" value="1"/>
</dbReference>
<keyword evidence="4" id="KW-0067">ATP-binding</keyword>
<sequence>MLTHAAAGTPDAVFLRTYEGDLTYCQVEQRSAGLATAFARIGVGAGSCVALLMHNSLDQVLVWFALARLGAVHAPLNTALLGEHLTQAVRVAEASVLVTDAKFLPVVTPVLDQLPELKRVVVNGIAGEQRFDDLADYQHCTDRCPPAEVDDLAAATLLFTSGTTGASKACVLSHRYLARQGQLHATYMGLLPDDVLYCPFPLFHIDAATLTVVAALACRGTAVLGRRFSASRFWNDVRAFDVSIFNFMGATLTILWKQPPSDRDRDHRVRLAWGVPMPEWQRGWEERFGIPLRQVYGLTDGGTCQFDQGS</sequence>
<name>A0ABT9Q7X0_9ACTN</name>
<reference evidence="6 7" key="1">
    <citation type="submission" date="2023-07" db="EMBL/GenBank/DDBJ databases">
        <title>Sequencing the genomes of 1000 actinobacteria strains.</title>
        <authorList>
            <person name="Klenk H.-P."/>
        </authorList>
    </citation>
    <scope>NUCLEOTIDE SEQUENCE [LARGE SCALE GENOMIC DNA]</scope>
    <source>
        <strain evidence="6 7">DSM 46740</strain>
    </source>
</reference>
<dbReference type="Proteomes" id="UP001225356">
    <property type="component" value="Unassembled WGS sequence"/>
</dbReference>
<keyword evidence="7" id="KW-1185">Reference proteome</keyword>
<protein>
    <submittedName>
        <fullName evidence="6">Acyl-CoA synthetase (AMP-forming)/AMP-acid ligase II</fullName>
    </submittedName>
</protein>
<dbReference type="GO" id="GO:0016874">
    <property type="term" value="F:ligase activity"/>
    <property type="evidence" value="ECO:0007669"/>
    <property type="project" value="UniProtKB-KW"/>
</dbReference>
<dbReference type="EMBL" id="JAUSQU010000001">
    <property type="protein sequence ID" value="MDP9842179.1"/>
    <property type="molecule type" value="Genomic_DNA"/>
</dbReference>
<dbReference type="SUPFAM" id="SSF56801">
    <property type="entry name" value="Acetyl-CoA synthetase-like"/>
    <property type="match status" value="1"/>
</dbReference>
<evidence type="ECO:0000313" key="6">
    <source>
        <dbReference type="EMBL" id="MDP9842179.1"/>
    </source>
</evidence>
<dbReference type="Gene3D" id="3.40.50.12780">
    <property type="entry name" value="N-terminal domain of ligase-like"/>
    <property type="match status" value="1"/>
</dbReference>
<gene>
    <name evidence="6" type="ORF">J2853_001390</name>
</gene>
<evidence type="ECO:0000313" key="7">
    <source>
        <dbReference type="Proteomes" id="UP001225356"/>
    </source>
</evidence>
<evidence type="ECO:0000256" key="1">
    <source>
        <dbReference type="ARBA" id="ARBA00006432"/>
    </source>
</evidence>
<dbReference type="PROSITE" id="PS00455">
    <property type="entry name" value="AMP_BINDING"/>
    <property type="match status" value="1"/>
</dbReference>
<keyword evidence="2 6" id="KW-0436">Ligase</keyword>
<feature type="domain" description="AMP-dependent synthetase/ligase" evidence="5">
    <location>
        <begin position="3"/>
        <end position="303"/>
    </location>
</feature>
<dbReference type="InterPro" id="IPR020845">
    <property type="entry name" value="AMP-binding_CS"/>
</dbReference>
<comment type="caution">
    <text evidence="6">The sequence shown here is derived from an EMBL/GenBank/DDBJ whole genome shotgun (WGS) entry which is preliminary data.</text>
</comment>
<keyword evidence="3" id="KW-0547">Nucleotide-binding</keyword>
<organism evidence="6 7">
    <name type="scientific">Streptosporangium lutulentum</name>
    <dbReference type="NCBI Taxonomy" id="1461250"/>
    <lineage>
        <taxon>Bacteria</taxon>
        <taxon>Bacillati</taxon>
        <taxon>Actinomycetota</taxon>
        <taxon>Actinomycetes</taxon>
        <taxon>Streptosporangiales</taxon>
        <taxon>Streptosporangiaceae</taxon>
        <taxon>Streptosporangium</taxon>
    </lineage>
</organism>
<evidence type="ECO:0000256" key="2">
    <source>
        <dbReference type="ARBA" id="ARBA00022598"/>
    </source>
</evidence>